<dbReference type="Proteomes" id="UP000887116">
    <property type="component" value="Unassembled WGS sequence"/>
</dbReference>
<accession>A0A8X6H9W5</accession>
<sequence length="105" mass="12380">MIRLRHKCKEICVRALLDDGFHPLYLEKDLVEELKLCPSGKEVFLQRLFGGGISPAVEHGRYTITIESLDRKYLTKQSFSINQRFIQCYLEYVMNHYLLTWLLEG</sequence>
<keyword evidence="2" id="KW-1185">Reference proteome</keyword>
<evidence type="ECO:0000313" key="1">
    <source>
        <dbReference type="EMBL" id="GFQ98998.1"/>
    </source>
</evidence>
<protein>
    <submittedName>
        <fullName evidence="1">Uncharacterized protein</fullName>
    </submittedName>
</protein>
<dbReference type="AlphaFoldDB" id="A0A8X6H9W5"/>
<name>A0A8X6H9W5_TRICU</name>
<proteinExistence type="predicted"/>
<gene>
    <name evidence="1" type="primary">NCL1_45797</name>
    <name evidence="1" type="ORF">TNCT_157641</name>
</gene>
<reference evidence="1" key="1">
    <citation type="submission" date="2020-07" db="EMBL/GenBank/DDBJ databases">
        <title>Multicomponent nature underlies the extraordinary mechanical properties of spider dragline silk.</title>
        <authorList>
            <person name="Kono N."/>
            <person name="Nakamura H."/>
            <person name="Mori M."/>
            <person name="Yoshida Y."/>
            <person name="Ohtoshi R."/>
            <person name="Malay A.D."/>
            <person name="Moran D.A.P."/>
            <person name="Tomita M."/>
            <person name="Numata K."/>
            <person name="Arakawa K."/>
        </authorList>
    </citation>
    <scope>NUCLEOTIDE SEQUENCE</scope>
</reference>
<dbReference type="OrthoDB" id="6420456at2759"/>
<evidence type="ECO:0000313" key="2">
    <source>
        <dbReference type="Proteomes" id="UP000887116"/>
    </source>
</evidence>
<dbReference type="EMBL" id="BMAO01034800">
    <property type="protein sequence ID" value="GFQ98998.1"/>
    <property type="molecule type" value="Genomic_DNA"/>
</dbReference>
<comment type="caution">
    <text evidence="1">The sequence shown here is derived from an EMBL/GenBank/DDBJ whole genome shotgun (WGS) entry which is preliminary data.</text>
</comment>
<organism evidence="1 2">
    <name type="scientific">Trichonephila clavata</name>
    <name type="common">Joro spider</name>
    <name type="synonym">Nephila clavata</name>
    <dbReference type="NCBI Taxonomy" id="2740835"/>
    <lineage>
        <taxon>Eukaryota</taxon>
        <taxon>Metazoa</taxon>
        <taxon>Ecdysozoa</taxon>
        <taxon>Arthropoda</taxon>
        <taxon>Chelicerata</taxon>
        <taxon>Arachnida</taxon>
        <taxon>Araneae</taxon>
        <taxon>Araneomorphae</taxon>
        <taxon>Entelegynae</taxon>
        <taxon>Araneoidea</taxon>
        <taxon>Nephilidae</taxon>
        <taxon>Trichonephila</taxon>
    </lineage>
</organism>